<dbReference type="InterPro" id="IPR050962">
    <property type="entry name" value="Phosphate-bind_PstS"/>
</dbReference>
<evidence type="ECO:0000256" key="3">
    <source>
        <dbReference type="ARBA" id="ARBA00011529"/>
    </source>
</evidence>
<dbReference type="SUPFAM" id="SSF53850">
    <property type="entry name" value="Periplasmic binding protein-like II"/>
    <property type="match status" value="1"/>
</dbReference>
<keyword evidence="9" id="KW-1185">Reference proteome</keyword>
<dbReference type="CDD" id="cd13565">
    <property type="entry name" value="PBP2_PstS"/>
    <property type="match status" value="1"/>
</dbReference>
<dbReference type="GO" id="GO:0043190">
    <property type="term" value="C:ATP-binding cassette (ABC) transporter complex"/>
    <property type="evidence" value="ECO:0007669"/>
    <property type="project" value="InterPro"/>
</dbReference>
<sequence length="372" mass="39383">MKIFKISQFAFAAMLLAETALISCGGNNTKSGSDSSSKPAEAAASTTDANTLLGAGSTFVYPLFSKMFAEYNKETGIKVNYQSIGSGGGILQLTNKTIDFGDSDAPLNDDQTKKIGAEVLHIPMCAGAVVISYNLPDLKSTLKLDPEVLANIFLGKITKWDDAAIAKINPGVKLPSTGIFIAHRSDGSGTTNIFTTYLSKVSADWNTKPGKGSAINWPVGLGGKGNEGVAGLIKQTPGAIGYIELAYAIQNKMTFADLKNKSGNYITPTVASTSAAGNIAIPADAKVSLSNTDAKDGYPISGFTWAMIYKEQNYSGRTKDRAEKVIKLLWWNTHEGQKLCNDLNYAPLSPAAVAVAEKILKSATFDGKAIQQ</sequence>
<dbReference type="EMBL" id="CP022743">
    <property type="protein sequence ID" value="ASU33043.1"/>
    <property type="molecule type" value="Genomic_DNA"/>
</dbReference>
<dbReference type="GO" id="GO:0042301">
    <property type="term" value="F:phosphate ion binding"/>
    <property type="evidence" value="ECO:0007669"/>
    <property type="project" value="InterPro"/>
</dbReference>
<protein>
    <recommendedName>
        <fullName evidence="6">Phosphate-binding protein</fullName>
    </recommendedName>
</protein>
<comment type="subunit">
    <text evidence="3">The complex is composed of two ATP-binding proteins (PstB), two transmembrane proteins (PstC and PstA) and a solute-binding protein (PstS).</text>
</comment>
<comment type="function">
    <text evidence="1">Part of the ABC transporter complex PstSACB involved in phosphate import.</text>
</comment>
<evidence type="ECO:0000256" key="2">
    <source>
        <dbReference type="ARBA" id="ARBA00008725"/>
    </source>
</evidence>
<evidence type="ECO:0000313" key="8">
    <source>
        <dbReference type="EMBL" id="ASU33043.1"/>
    </source>
</evidence>
<evidence type="ECO:0000259" key="7">
    <source>
        <dbReference type="Pfam" id="PF12849"/>
    </source>
</evidence>
<reference evidence="8 9" key="1">
    <citation type="submission" date="2017-08" db="EMBL/GenBank/DDBJ databases">
        <title>Complete genome sequence of Mucilaginibacter sp. strain BJC16-A31.</title>
        <authorList>
            <consortium name="Henan University of Science and Technology"/>
            <person name="You X."/>
        </authorList>
    </citation>
    <scope>NUCLEOTIDE SEQUENCE [LARGE SCALE GENOMIC DNA]</scope>
    <source>
        <strain evidence="8 9">BJC16-A31</strain>
    </source>
</reference>
<dbReference type="KEGG" id="muc:MuYL_1143"/>
<dbReference type="GO" id="GO:0035435">
    <property type="term" value="P:phosphate ion transmembrane transport"/>
    <property type="evidence" value="ECO:0007669"/>
    <property type="project" value="InterPro"/>
</dbReference>
<proteinExistence type="inferred from homology"/>
<keyword evidence="5 6" id="KW-0592">Phosphate transport</keyword>
<evidence type="ECO:0000256" key="5">
    <source>
        <dbReference type="ARBA" id="ARBA00022592"/>
    </source>
</evidence>
<dbReference type="AlphaFoldDB" id="A0A223NT63"/>
<dbReference type="Gene3D" id="3.40.190.10">
    <property type="entry name" value="Periplasmic binding protein-like II"/>
    <property type="match status" value="2"/>
</dbReference>
<dbReference type="RefSeq" id="WP_094569556.1">
    <property type="nucleotide sequence ID" value="NZ_CP022743.1"/>
</dbReference>
<comment type="similarity">
    <text evidence="2 6">Belongs to the PstS family.</text>
</comment>
<accession>A0A223NT63</accession>
<dbReference type="PIRSF" id="PIRSF002756">
    <property type="entry name" value="PstS"/>
    <property type="match status" value="1"/>
</dbReference>
<evidence type="ECO:0000313" key="9">
    <source>
        <dbReference type="Proteomes" id="UP000215002"/>
    </source>
</evidence>
<gene>
    <name evidence="8" type="ORF">MuYL_1143</name>
</gene>
<evidence type="ECO:0000256" key="1">
    <source>
        <dbReference type="ARBA" id="ARBA00002841"/>
    </source>
</evidence>
<dbReference type="OrthoDB" id="9783488at2"/>
<dbReference type="PANTHER" id="PTHR42996:SF1">
    <property type="entry name" value="PHOSPHATE-BINDING PROTEIN PSTS"/>
    <property type="match status" value="1"/>
</dbReference>
<name>A0A223NT63_9SPHI</name>
<keyword evidence="4 6" id="KW-0813">Transport</keyword>
<evidence type="ECO:0000256" key="6">
    <source>
        <dbReference type="PIRNR" id="PIRNR002756"/>
    </source>
</evidence>
<dbReference type="Proteomes" id="UP000215002">
    <property type="component" value="Chromosome"/>
</dbReference>
<dbReference type="Pfam" id="PF12849">
    <property type="entry name" value="PBP_like_2"/>
    <property type="match status" value="1"/>
</dbReference>
<dbReference type="InterPro" id="IPR005673">
    <property type="entry name" value="ABC_phos-bd_PstS"/>
</dbReference>
<dbReference type="PANTHER" id="PTHR42996">
    <property type="entry name" value="PHOSPHATE-BINDING PROTEIN PSTS"/>
    <property type="match status" value="1"/>
</dbReference>
<organism evidence="8 9">
    <name type="scientific">Mucilaginibacter xinganensis</name>
    <dbReference type="NCBI Taxonomy" id="1234841"/>
    <lineage>
        <taxon>Bacteria</taxon>
        <taxon>Pseudomonadati</taxon>
        <taxon>Bacteroidota</taxon>
        <taxon>Sphingobacteriia</taxon>
        <taxon>Sphingobacteriales</taxon>
        <taxon>Sphingobacteriaceae</taxon>
        <taxon>Mucilaginibacter</taxon>
    </lineage>
</organism>
<feature type="domain" description="PBP" evidence="7">
    <location>
        <begin position="42"/>
        <end position="324"/>
    </location>
</feature>
<evidence type="ECO:0000256" key="4">
    <source>
        <dbReference type="ARBA" id="ARBA00022448"/>
    </source>
</evidence>
<dbReference type="NCBIfam" id="TIGR00975">
    <property type="entry name" value="3a0107s03"/>
    <property type="match status" value="1"/>
</dbReference>
<dbReference type="InterPro" id="IPR024370">
    <property type="entry name" value="PBP_domain"/>
</dbReference>